<keyword evidence="3" id="KW-1185">Reference proteome</keyword>
<name>A0A1Y3U1X7_9ACTN</name>
<dbReference type="InterPro" id="IPR036388">
    <property type="entry name" value="WH-like_DNA-bd_sf"/>
</dbReference>
<dbReference type="InterPro" id="IPR036390">
    <property type="entry name" value="WH_DNA-bd_sf"/>
</dbReference>
<reference evidence="3" key="1">
    <citation type="submission" date="2017-04" db="EMBL/GenBank/DDBJ databases">
        <title>Function of individual gut microbiota members based on whole genome sequencing of pure cultures obtained from chicken caecum.</title>
        <authorList>
            <person name="Medvecky M."/>
            <person name="Cejkova D."/>
            <person name="Polansky O."/>
            <person name="Karasova D."/>
            <person name="Kubasova T."/>
            <person name="Cizek A."/>
            <person name="Rychlik I."/>
        </authorList>
    </citation>
    <scope>NUCLEOTIDE SEQUENCE [LARGE SCALE GENOMIC DNA]</scope>
    <source>
        <strain evidence="3">An70</strain>
    </source>
</reference>
<protein>
    <submittedName>
        <fullName evidence="2">MarR family transcriptional regulator</fullName>
    </submittedName>
</protein>
<accession>A0A1Y3U1X7</accession>
<dbReference type="EMBL" id="NFHO01000006">
    <property type="protein sequence ID" value="OUN42822.1"/>
    <property type="molecule type" value="Genomic_DNA"/>
</dbReference>
<evidence type="ECO:0000313" key="3">
    <source>
        <dbReference type="Proteomes" id="UP000196560"/>
    </source>
</evidence>
<gene>
    <name evidence="2" type="ORF">B5G21_06370</name>
</gene>
<dbReference type="Gene3D" id="1.10.10.10">
    <property type="entry name" value="Winged helix-like DNA-binding domain superfamily/Winged helix DNA-binding domain"/>
    <property type="match status" value="1"/>
</dbReference>
<comment type="caution">
    <text evidence="2">The sequence shown here is derived from an EMBL/GenBank/DDBJ whole genome shotgun (WGS) entry which is preliminary data.</text>
</comment>
<evidence type="ECO:0000313" key="2">
    <source>
        <dbReference type="EMBL" id="OUN42822.1"/>
    </source>
</evidence>
<dbReference type="Proteomes" id="UP000196560">
    <property type="component" value="Unassembled WGS sequence"/>
</dbReference>
<dbReference type="RefSeq" id="WP_087186479.1">
    <property type="nucleotide sequence ID" value="NZ_NFHO01000006.1"/>
</dbReference>
<feature type="region of interest" description="Disordered" evidence="1">
    <location>
        <begin position="102"/>
        <end position="127"/>
    </location>
</feature>
<dbReference type="SUPFAM" id="SSF46785">
    <property type="entry name" value="Winged helix' DNA-binding domain"/>
    <property type="match status" value="1"/>
</dbReference>
<organism evidence="2 3">
    <name type="scientific">Enorma massiliensis</name>
    <dbReference type="NCBI Taxonomy" id="1472761"/>
    <lineage>
        <taxon>Bacteria</taxon>
        <taxon>Bacillati</taxon>
        <taxon>Actinomycetota</taxon>
        <taxon>Coriobacteriia</taxon>
        <taxon>Coriobacteriales</taxon>
        <taxon>Coriobacteriaceae</taxon>
        <taxon>Enorma</taxon>
    </lineage>
</organism>
<dbReference type="AlphaFoldDB" id="A0A1Y3U1X7"/>
<sequence>MAEQSANISLKGVSERINGRHAFVHERVLELIVRGTTEDGQISFRKADLAKRLGCCDRSLDRALTRLRREGYVVSEPSYSESGAQLGNVYRATEAGRLRAEALTPSKEGDAKPARAAKAATAKRKSA</sequence>
<evidence type="ECO:0000256" key="1">
    <source>
        <dbReference type="SAM" id="MobiDB-lite"/>
    </source>
</evidence>
<proteinExistence type="predicted"/>